<organism evidence="2 3">
    <name type="scientific">Bondarzewia mesenterica</name>
    <dbReference type="NCBI Taxonomy" id="1095465"/>
    <lineage>
        <taxon>Eukaryota</taxon>
        <taxon>Fungi</taxon>
        <taxon>Dikarya</taxon>
        <taxon>Basidiomycota</taxon>
        <taxon>Agaricomycotina</taxon>
        <taxon>Agaricomycetes</taxon>
        <taxon>Russulales</taxon>
        <taxon>Bondarzewiaceae</taxon>
        <taxon>Bondarzewia</taxon>
    </lineage>
</organism>
<name>A0A4S4M865_9AGAM</name>
<dbReference type="EMBL" id="SGPL01000001">
    <property type="protein sequence ID" value="THH21534.1"/>
    <property type="molecule type" value="Genomic_DNA"/>
</dbReference>
<comment type="caution">
    <text evidence="2">The sequence shown here is derived from an EMBL/GenBank/DDBJ whole genome shotgun (WGS) entry which is preliminary data.</text>
</comment>
<evidence type="ECO:0000256" key="1">
    <source>
        <dbReference type="SAM" id="MobiDB-lite"/>
    </source>
</evidence>
<evidence type="ECO:0000313" key="3">
    <source>
        <dbReference type="Proteomes" id="UP000310158"/>
    </source>
</evidence>
<dbReference type="Proteomes" id="UP000310158">
    <property type="component" value="Unassembled WGS sequence"/>
</dbReference>
<accession>A0A4S4M865</accession>
<gene>
    <name evidence="2" type="ORF">EW146_g1</name>
</gene>
<reference evidence="2 3" key="1">
    <citation type="submission" date="2019-02" db="EMBL/GenBank/DDBJ databases">
        <title>Genome sequencing of the rare red list fungi Bondarzewia mesenterica.</title>
        <authorList>
            <person name="Buettner E."/>
            <person name="Kellner H."/>
        </authorList>
    </citation>
    <scope>NUCLEOTIDE SEQUENCE [LARGE SCALE GENOMIC DNA]</scope>
    <source>
        <strain evidence="2 3">DSM 108281</strain>
    </source>
</reference>
<dbReference type="AlphaFoldDB" id="A0A4S4M865"/>
<protein>
    <submittedName>
        <fullName evidence="2">Uncharacterized protein</fullName>
    </submittedName>
</protein>
<proteinExistence type="predicted"/>
<keyword evidence="3" id="KW-1185">Reference proteome</keyword>
<feature type="compositionally biased region" description="Basic and acidic residues" evidence="1">
    <location>
        <begin position="109"/>
        <end position="130"/>
    </location>
</feature>
<feature type="region of interest" description="Disordered" evidence="1">
    <location>
        <begin position="109"/>
        <end position="137"/>
    </location>
</feature>
<feature type="region of interest" description="Disordered" evidence="1">
    <location>
        <begin position="26"/>
        <end position="54"/>
    </location>
</feature>
<sequence length="137" mass="15598">MDSRRIPRPDSIPTVMALHLLSPPSAASRTLYSRNRRPCPDHPPQSFSQPHSTPWDQKRVCYRRDLEWAPSNPRETLPTVDAASMKSLALWDHSGCRTARDCEPDVVDRCDGHRTNGQDVSDVVRHERGRTQSPYQA</sequence>
<feature type="compositionally biased region" description="Polar residues" evidence="1">
    <location>
        <begin position="45"/>
        <end position="54"/>
    </location>
</feature>
<evidence type="ECO:0000313" key="2">
    <source>
        <dbReference type="EMBL" id="THH21534.1"/>
    </source>
</evidence>